<organism evidence="1 2">
    <name type="scientific">Odoribacter laneus YIT 12061</name>
    <dbReference type="NCBI Taxonomy" id="742817"/>
    <lineage>
        <taxon>Bacteria</taxon>
        <taxon>Pseudomonadati</taxon>
        <taxon>Bacteroidota</taxon>
        <taxon>Bacteroidia</taxon>
        <taxon>Bacteroidales</taxon>
        <taxon>Odoribacteraceae</taxon>
        <taxon>Odoribacter</taxon>
    </lineage>
</organism>
<protein>
    <submittedName>
        <fullName evidence="1">Uncharacterized protein</fullName>
    </submittedName>
</protein>
<dbReference type="Proteomes" id="UP000004892">
    <property type="component" value="Unassembled WGS sequence"/>
</dbReference>
<evidence type="ECO:0000313" key="2">
    <source>
        <dbReference type="Proteomes" id="UP000004892"/>
    </source>
</evidence>
<dbReference type="eggNOG" id="ENOG5033VYI">
    <property type="taxonomic scope" value="Bacteria"/>
</dbReference>
<gene>
    <name evidence="1" type="ORF">HMPREF9449_00677</name>
</gene>
<sequence>MLDHFAGYYLNHSESGIPADKLAAFLMQWALEYFKCGKYYRERIYYTDAQLEQWLKKSGIEGVGLNCLYPFLVRTRKWYFFLNYELLLYFAVQAIVRIENVENYSKITADIACEESKLLVFLDKADPKRFRKEILSLEIHCFLNKLNLDSSEEVVLSFIKYFNPDFSLTWLKRSNSFETAIESSGDVFVEELIRFMGIRFEVVALEDFFYKDCYREDDPVKYKKYRQGYRNLYNRLLLVFGLIDENGKLSKSTDEEFHLNLYQFAKDSENYQALKEVGMEEYILGITVKSNQNWMNIWS</sequence>
<keyword evidence="2" id="KW-1185">Reference proteome</keyword>
<accession>H1DEJ1</accession>
<name>H1DEJ1_9BACT</name>
<comment type="caution">
    <text evidence="1">The sequence shown here is derived from an EMBL/GenBank/DDBJ whole genome shotgun (WGS) entry which is preliminary data.</text>
</comment>
<dbReference type="HOGENOM" id="CLU_930115_0_0_10"/>
<dbReference type="AlphaFoldDB" id="H1DEJ1"/>
<proteinExistence type="predicted"/>
<evidence type="ECO:0000313" key="1">
    <source>
        <dbReference type="EMBL" id="EHP49891.1"/>
    </source>
</evidence>
<dbReference type="EMBL" id="ADMC01000008">
    <property type="protein sequence ID" value="EHP49891.1"/>
    <property type="molecule type" value="Genomic_DNA"/>
</dbReference>
<reference evidence="1 2" key="1">
    <citation type="submission" date="2012-01" db="EMBL/GenBank/DDBJ databases">
        <title>The Genome Sequence of Odoribacter laneus YIT 12061.</title>
        <authorList>
            <consortium name="The Broad Institute Genome Sequencing Platform"/>
            <person name="Earl A."/>
            <person name="Ward D."/>
            <person name="Feldgarden M."/>
            <person name="Gevers D."/>
            <person name="Morotomi M."/>
            <person name="Young S.K."/>
            <person name="Zeng Q."/>
            <person name="Gargeya S."/>
            <person name="Fitzgerald M."/>
            <person name="Haas B."/>
            <person name="Abouelleil A."/>
            <person name="Alvarado L."/>
            <person name="Arachchi H.M."/>
            <person name="Berlin A."/>
            <person name="Chapman S.B."/>
            <person name="Gearin G."/>
            <person name="Goldberg J."/>
            <person name="Griggs A."/>
            <person name="Gujja S."/>
            <person name="Hansen M."/>
            <person name="Heiman D."/>
            <person name="Howarth C."/>
            <person name="Larimer J."/>
            <person name="Lui A."/>
            <person name="MacDonald P.J.P."/>
            <person name="McCowen C."/>
            <person name="Montmayeur A."/>
            <person name="Murphy C."/>
            <person name="Neiman D."/>
            <person name="Pearson M."/>
            <person name="Priest M."/>
            <person name="Roberts A."/>
            <person name="Saif S."/>
            <person name="Shea T."/>
            <person name="Sisk P."/>
            <person name="Stolte C."/>
            <person name="Sykes S."/>
            <person name="Wortman J."/>
            <person name="Nusbaum C."/>
            <person name="Birren B."/>
        </authorList>
    </citation>
    <scope>NUCLEOTIDE SEQUENCE [LARGE SCALE GENOMIC DNA]</scope>
    <source>
        <strain evidence="1 2">YIT 12061</strain>
    </source>
</reference>
<dbReference type="PATRIC" id="fig|742817.3.peg.725"/>